<feature type="compositionally biased region" description="Polar residues" evidence="1">
    <location>
        <begin position="27"/>
        <end position="36"/>
    </location>
</feature>
<accession>A0A7J2U293</accession>
<feature type="region of interest" description="Disordered" evidence="1">
    <location>
        <begin position="16"/>
        <end position="36"/>
    </location>
</feature>
<proteinExistence type="predicted"/>
<reference evidence="2" key="1">
    <citation type="journal article" date="2020" name="mSystems">
        <title>Genome- and Community-Level Interaction Insights into Carbon Utilization and Element Cycling Functions of Hydrothermarchaeota in Hydrothermal Sediment.</title>
        <authorList>
            <person name="Zhou Z."/>
            <person name="Liu Y."/>
            <person name="Xu W."/>
            <person name="Pan J."/>
            <person name="Luo Z.H."/>
            <person name="Li M."/>
        </authorList>
    </citation>
    <scope>NUCLEOTIDE SEQUENCE [LARGE SCALE GENOMIC DNA]</scope>
    <source>
        <strain evidence="2">SpSt-125</strain>
    </source>
</reference>
<evidence type="ECO:0000256" key="1">
    <source>
        <dbReference type="SAM" id="MobiDB-lite"/>
    </source>
</evidence>
<name>A0A7J2U293_9CREN</name>
<comment type="caution">
    <text evidence="2">The sequence shown here is derived from an EMBL/GenBank/DDBJ whole genome shotgun (WGS) entry which is preliminary data.</text>
</comment>
<organism evidence="2">
    <name type="scientific">Ignisphaera aggregans</name>
    <dbReference type="NCBI Taxonomy" id="334771"/>
    <lineage>
        <taxon>Archaea</taxon>
        <taxon>Thermoproteota</taxon>
        <taxon>Thermoprotei</taxon>
        <taxon>Desulfurococcales</taxon>
        <taxon>Desulfurococcaceae</taxon>
        <taxon>Ignisphaera</taxon>
    </lineage>
</organism>
<gene>
    <name evidence="2" type="ORF">ENO26_02940</name>
</gene>
<sequence length="61" mass="6787">MRIRWGPCGVGLDRHPWGVGDAGEPTSRPSPTNGNTNIYKYHQVPLEGKRYAKHSHVYAVA</sequence>
<evidence type="ECO:0000313" key="2">
    <source>
        <dbReference type="EMBL" id="HEM66515.1"/>
    </source>
</evidence>
<protein>
    <submittedName>
        <fullName evidence="2">Uncharacterized protein</fullName>
    </submittedName>
</protein>
<dbReference type="AlphaFoldDB" id="A0A7J2U293"/>
<dbReference type="EMBL" id="DSEU01000017">
    <property type="protein sequence ID" value="HEM66515.1"/>
    <property type="molecule type" value="Genomic_DNA"/>
</dbReference>